<sequence>MWTTVFRMGIHHSYDVVVVGAGIVGLAHAYHAQQRGLSVAVVDHADGVVGASVQNFGHACITAQSGVARDYGRNGRRHWLDLSRKAGFWSAESGTYCVARHDDELAVMGEFAATREDGEVRLLSREQILEQIPVVASGVTGGMYLPNDLQVDPRTAAPSIARWLESEGVDFHWRTAASGFEPGVVHTSRGPLRAGTTFVTVNYDVDRLFPDLAERDGLLRCRLHMLRARLPLAFALPAPLFTGWSLLRYSGFEGLPSAAAVAARLHAEHPDYVAIDLHQMYTPQPDGSLLIGDTHYRDISAPPFQSEEGFAVLLDEARKLFGVKDIEISERWQGLYTSAPGQEFLIEQPIEGTHVVTVTTGIGMTTSMGLAHASVGNALDQLVATV</sequence>
<gene>
    <name evidence="6" type="ORF">BN970_05584</name>
</gene>
<dbReference type="GO" id="GO:0005737">
    <property type="term" value="C:cytoplasm"/>
    <property type="evidence" value="ECO:0007669"/>
    <property type="project" value="TreeGrafter"/>
</dbReference>
<evidence type="ECO:0000256" key="2">
    <source>
        <dbReference type="ARBA" id="ARBA00009410"/>
    </source>
</evidence>
<dbReference type="AlphaFoldDB" id="A0A0U1DXQ1"/>
<feature type="domain" description="FAD dependent oxidoreductase" evidence="5">
    <location>
        <begin position="15"/>
        <end position="372"/>
    </location>
</feature>
<dbReference type="NCBIfam" id="TIGR03364">
    <property type="entry name" value="HpnW_proposed"/>
    <property type="match status" value="1"/>
</dbReference>
<reference evidence="6 7" key="1">
    <citation type="submission" date="2015-03" db="EMBL/GenBank/DDBJ databases">
        <authorList>
            <person name="Murphy D."/>
        </authorList>
    </citation>
    <scope>NUCLEOTIDE SEQUENCE [LARGE SCALE GENOMIC DNA]</scope>
    <source>
        <strain evidence="6 7">D16</strain>
    </source>
</reference>
<dbReference type="SUPFAM" id="SSF51905">
    <property type="entry name" value="FAD/NAD(P)-binding domain"/>
    <property type="match status" value="1"/>
</dbReference>
<dbReference type="Gene3D" id="3.30.9.10">
    <property type="entry name" value="D-Amino Acid Oxidase, subunit A, domain 2"/>
    <property type="match status" value="1"/>
</dbReference>
<evidence type="ECO:0000313" key="6">
    <source>
        <dbReference type="EMBL" id="CQD23116.1"/>
    </source>
</evidence>
<keyword evidence="4" id="KW-0560">Oxidoreductase</keyword>
<keyword evidence="3" id="KW-0285">Flavoprotein</keyword>
<dbReference type="Gene3D" id="3.50.50.60">
    <property type="entry name" value="FAD/NAD(P)-binding domain"/>
    <property type="match status" value="1"/>
</dbReference>
<dbReference type="EMBL" id="CTEF01000005">
    <property type="protein sequence ID" value="CQD23116.1"/>
    <property type="molecule type" value="Genomic_DNA"/>
</dbReference>
<dbReference type="PANTHER" id="PTHR13847">
    <property type="entry name" value="SARCOSINE DEHYDROGENASE-RELATED"/>
    <property type="match status" value="1"/>
</dbReference>
<dbReference type="GO" id="GO:0016491">
    <property type="term" value="F:oxidoreductase activity"/>
    <property type="evidence" value="ECO:0007669"/>
    <property type="project" value="UniProtKB-KW"/>
</dbReference>
<evidence type="ECO:0000256" key="3">
    <source>
        <dbReference type="ARBA" id="ARBA00022630"/>
    </source>
</evidence>
<comment type="cofactor">
    <cofactor evidence="1">
        <name>FAD</name>
        <dbReference type="ChEBI" id="CHEBI:57692"/>
    </cofactor>
</comment>
<dbReference type="Proteomes" id="UP000182227">
    <property type="component" value="Unassembled WGS sequence"/>
</dbReference>
<dbReference type="InterPro" id="IPR017741">
    <property type="entry name" value="FAD-dependent_OxRdtase_HpnW"/>
</dbReference>
<evidence type="ECO:0000259" key="5">
    <source>
        <dbReference type="Pfam" id="PF01266"/>
    </source>
</evidence>
<dbReference type="InterPro" id="IPR036188">
    <property type="entry name" value="FAD/NAD-bd_sf"/>
</dbReference>
<name>A0A0U1DXQ1_9MYCO</name>
<evidence type="ECO:0000256" key="1">
    <source>
        <dbReference type="ARBA" id="ARBA00001974"/>
    </source>
</evidence>
<dbReference type="InterPro" id="IPR006076">
    <property type="entry name" value="FAD-dep_OxRdtase"/>
</dbReference>
<organism evidence="6 7">
    <name type="scientific">Mycolicibacterium conceptionense</name>
    <dbReference type="NCBI Taxonomy" id="451644"/>
    <lineage>
        <taxon>Bacteria</taxon>
        <taxon>Bacillati</taxon>
        <taxon>Actinomycetota</taxon>
        <taxon>Actinomycetes</taxon>
        <taxon>Mycobacteriales</taxon>
        <taxon>Mycobacteriaceae</taxon>
        <taxon>Mycolicibacterium</taxon>
    </lineage>
</organism>
<evidence type="ECO:0000256" key="4">
    <source>
        <dbReference type="ARBA" id="ARBA00023002"/>
    </source>
</evidence>
<dbReference type="Pfam" id="PF01266">
    <property type="entry name" value="DAO"/>
    <property type="match status" value="1"/>
</dbReference>
<accession>A0A0U1DXQ1</accession>
<proteinExistence type="inferred from homology"/>
<protein>
    <submittedName>
        <fullName evidence="6">FAD dependent oxidoreductase</fullName>
    </submittedName>
</protein>
<comment type="similarity">
    <text evidence="2">Belongs to the DadA oxidoreductase family.</text>
</comment>
<evidence type="ECO:0000313" key="7">
    <source>
        <dbReference type="Proteomes" id="UP000182227"/>
    </source>
</evidence>
<dbReference type="PANTHER" id="PTHR13847:SF286">
    <property type="entry name" value="D-AMINO ACID DEHYDROGENASE"/>
    <property type="match status" value="1"/>
</dbReference>